<evidence type="ECO:0000256" key="2">
    <source>
        <dbReference type="ARBA" id="ARBA00008685"/>
    </source>
</evidence>
<dbReference type="InterPro" id="IPR001320">
    <property type="entry name" value="Iontro_rcpt_C"/>
</dbReference>
<name>A0AAD8ABR5_DIPPU</name>
<keyword evidence="7" id="KW-0675">Receptor</keyword>
<evidence type="ECO:0000313" key="12">
    <source>
        <dbReference type="Proteomes" id="UP001233999"/>
    </source>
</evidence>
<dbReference type="Gene3D" id="1.10.287.70">
    <property type="match status" value="1"/>
</dbReference>
<dbReference type="Proteomes" id="UP001233999">
    <property type="component" value="Unassembled WGS sequence"/>
</dbReference>
<feature type="transmembrane region" description="Helical" evidence="9">
    <location>
        <begin position="186"/>
        <end position="211"/>
    </location>
</feature>
<feature type="transmembrane region" description="Helical" evidence="9">
    <location>
        <begin position="162"/>
        <end position="180"/>
    </location>
</feature>
<sequence length="398" mass="45245">MLSLGMDPYIIITNSTDENGTTVYDDNGLGSKIFKLFAEKYNITIVYPDPVQTFSIVSIGSGVFGAIKNELDYAVGVIPIHPLLGGFLDLSVAYTFEHLRMQIPCPKQIPRIERIVSIFSVVTWIMLMVIYLLGSLTLWFVSNVHIHNHRMESISSRNIMQCFYNAWAIFLGVSVTEIPRTCNVRLLFIFYVCYCYAVSMVFQAFFTTFLVEPGYGRGFTSYEEMIANNVTYGFIDALENSVLETGYEDHKGAKLLQDCADITQCVLRAMSEGDMMLFTGANFPYYLALKRGIHDVSKFVCFYHDIVMLAQLSIGTQKGNPLLSMLNEHVQKCLEGGIPEMFWSQLKHTYRLRAEKKSDESDMYFVFTVRLLAPAFILLFCGYVISFIVLVFEVCIFI</sequence>
<dbReference type="InterPro" id="IPR052192">
    <property type="entry name" value="Insect_Ionotropic_Sensory_Rcpt"/>
</dbReference>
<evidence type="ECO:0000256" key="9">
    <source>
        <dbReference type="SAM" id="Phobius"/>
    </source>
</evidence>
<dbReference type="GO" id="GO:0005886">
    <property type="term" value="C:plasma membrane"/>
    <property type="evidence" value="ECO:0007669"/>
    <property type="project" value="UniProtKB-SubCell"/>
</dbReference>
<comment type="subcellular location">
    <subcellularLocation>
        <location evidence="1">Cell membrane</location>
        <topology evidence="1">Multi-pass membrane protein</topology>
    </subcellularLocation>
</comment>
<dbReference type="Pfam" id="PF00060">
    <property type="entry name" value="Lig_chan"/>
    <property type="match status" value="1"/>
</dbReference>
<keyword evidence="5 9" id="KW-1133">Transmembrane helix</keyword>
<dbReference type="PANTHER" id="PTHR42643:SF24">
    <property type="entry name" value="IONOTROPIC RECEPTOR 60A"/>
    <property type="match status" value="1"/>
</dbReference>
<dbReference type="GO" id="GO:0050906">
    <property type="term" value="P:detection of stimulus involved in sensory perception"/>
    <property type="evidence" value="ECO:0007669"/>
    <property type="project" value="UniProtKB-ARBA"/>
</dbReference>
<evidence type="ECO:0000256" key="4">
    <source>
        <dbReference type="ARBA" id="ARBA00022692"/>
    </source>
</evidence>
<proteinExistence type="inferred from homology"/>
<evidence type="ECO:0000256" key="7">
    <source>
        <dbReference type="ARBA" id="ARBA00023170"/>
    </source>
</evidence>
<evidence type="ECO:0000256" key="3">
    <source>
        <dbReference type="ARBA" id="ARBA00022475"/>
    </source>
</evidence>
<evidence type="ECO:0000256" key="6">
    <source>
        <dbReference type="ARBA" id="ARBA00023136"/>
    </source>
</evidence>
<feature type="non-terminal residue" evidence="11">
    <location>
        <position position="398"/>
    </location>
</feature>
<feature type="transmembrane region" description="Helical" evidence="9">
    <location>
        <begin position="363"/>
        <end position="392"/>
    </location>
</feature>
<dbReference type="AlphaFoldDB" id="A0AAD8ABR5"/>
<evidence type="ECO:0000313" key="11">
    <source>
        <dbReference type="EMBL" id="KAJ9595013.1"/>
    </source>
</evidence>
<evidence type="ECO:0000256" key="5">
    <source>
        <dbReference type="ARBA" id="ARBA00022989"/>
    </source>
</evidence>
<comment type="caution">
    <text evidence="11">The sequence shown here is derived from an EMBL/GenBank/DDBJ whole genome shotgun (WGS) entry which is preliminary data.</text>
</comment>
<accession>A0AAD8ABR5</accession>
<gene>
    <name evidence="11" type="ORF">L9F63_013679</name>
</gene>
<reference evidence="11" key="2">
    <citation type="submission" date="2023-05" db="EMBL/GenBank/DDBJ databases">
        <authorList>
            <person name="Fouks B."/>
        </authorList>
    </citation>
    <scope>NUCLEOTIDE SEQUENCE</scope>
    <source>
        <strain evidence="11">Stay&amp;Tobe</strain>
        <tissue evidence="11">Testes</tissue>
    </source>
</reference>
<evidence type="ECO:0000256" key="8">
    <source>
        <dbReference type="ARBA" id="ARBA00023180"/>
    </source>
</evidence>
<feature type="domain" description="Ionotropic glutamate receptor C-terminal" evidence="10">
    <location>
        <begin position="122"/>
        <end position="382"/>
    </location>
</feature>
<comment type="similarity">
    <text evidence="2">Belongs to the glutamate-gated ion channel (TC 1.A.10.1) family.</text>
</comment>
<keyword evidence="4 9" id="KW-0812">Transmembrane</keyword>
<keyword evidence="3" id="KW-1003">Cell membrane</keyword>
<dbReference type="PANTHER" id="PTHR42643">
    <property type="entry name" value="IONOTROPIC RECEPTOR 20A-RELATED"/>
    <property type="match status" value="1"/>
</dbReference>
<dbReference type="EMBL" id="JASPKZ010002699">
    <property type="protein sequence ID" value="KAJ9595013.1"/>
    <property type="molecule type" value="Genomic_DNA"/>
</dbReference>
<reference evidence="11" key="1">
    <citation type="journal article" date="2023" name="IScience">
        <title>Live-bearing cockroach genome reveals convergent evolutionary mechanisms linked to viviparity in insects and beyond.</title>
        <authorList>
            <person name="Fouks B."/>
            <person name="Harrison M.C."/>
            <person name="Mikhailova A.A."/>
            <person name="Marchal E."/>
            <person name="English S."/>
            <person name="Carruthers M."/>
            <person name="Jennings E.C."/>
            <person name="Chiamaka E.L."/>
            <person name="Frigard R.A."/>
            <person name="Pippel M."/>
            <person name="Attardo G.M."/>
            <person name="Benoit J.B."/>
            <person name="Bornberg-Bauer E."/>
            <person name="Tobe S.S."/>
        </authorList>
    </citation>
    <scope>NUCLEOTIDE SEQUENCE</scope>
    <source>
        <strain evidence="11">Stay&amp;Tobe</strain>
    </source>
</reference>
<keyword evidence="8" id="KW-0325">Glycoprotein</keyword>
<organism evidence="11 12">
    <name type="scientific">Diploptera punctata</name>
    <name type="common">Pacific beetle cockroach</name>
    <dbReference type="NCBI Taxonomy" id="6984"/>
    <lineage>
        <taxon>Eukaryota</taxon>
        <taxon>Metazoa</taxon>
        <taxon>Ecdysozoa</taxon>
        <taxon>Arthropoda</taxon>
        <taxon>Hexapoda</taxon>
        <taxon>Insecta</taxon>
        <taxon>Pterygota</taxon>
        <taxon>Neoptera</taxon>
        <taxon>Polyneoptera</taxon>
        <taxon>Dictyoptera</taxon>
        <taxon>Blattodea</taxon>
        <taxon>Blaberoidea</taxon>
        <taxon>Blaberidae</taxon>
        <taxon>Diplopterinae</taxon>
        <taxon>Diploptera</taxon>
    </lineage>
</organism>
<keyword evidence="6 9" id="KW-0472">Membrane</keyword>
<protein>
    <recommendedName>
        <fullName evidence="10">Ionotropic glutamate receptor C-terminal domain-containing protein</fullName>
    </recommendedName>
</protein>
<evidence type="ECO:0000259" key="10">
    <source>
        <dbReference type="Pfam" id="PF00060"/>
    </source>
</evidence>
<dbReference type="GO" id="GO:0015276">
    <property type="term" value="F:ligand-gated monoatomic ion channel activity"/>
    <property type="evidence" value="ECO:0007669"/>
    <property type="project" value="InterPro"/>
</dbReference>
<keyword evidence="12" id="KW-1185">Reference proteome</keyword>
<evidence type="ECO:0000256" key="1">
    <source>
        <dbReference type="ARBA" id="ARBA00004651"/>
    </source>
</evidence>
<feature type="transmembrane region" description="Helical" evidence="9">
    <location>
        <begin position="115"/>
        <end position="141"/>
    </location>
</feature>